<dbReference type="PANTHER" id="PTHR12526">
    <property type="entry name" value="GLYCOSYLTRANSFERASE"/>
    <property type="match status" value="1"/>
</dbReference>
<dbReference type="Pfam" id="PF13692">
    <property type="entry name" value="Glyco_trans_1_4"/>
    <property type="match status" value="1"/>
</dbReference>
<dbReference type="Gene3D" id="3.40.50.2000">
    <property type="entry name" value="Glycogen Phosphorylase B"/>
    <property type="match status" value="2"/>
</dbReference>
<protein>
    <submittedName>
        <fullName evidence="3">Glycosyltransferase</fullName>
    </submittedName>
</protein>
<evidence type="ECO:0000313" key="3">
    <source>
        <dbReference type="EMBL" id="HIR63184.1"/>
    </source>
</evidence>
<gene>
    <name evidence="3" type="ORF">IAC94_06660</name>
</gene>
<dbReference type="AlphaFoldDB" id="A0A9D1E2F9"/>
<dbReference type="EMBL" id="DVHI01000082">
    <property type="protein sequence ID" value="HIR63184.1"/>
    <property type="molecule type" value="Genomic_DNA"/>
</dbReference>
<dbReference type="PANTHER" id="PTHR12526:SF510">
    <property type="entry name" value="D-INOSITOL 3-PHOSPHATE GLYCOSYLTRANSFERASE"/>
    <property type="match status" value="1"/>
</dbReference>
<reference evidence="3" key="1">
    <citation type="submission" date="2020-10" db="EMBL/GenBank/DDBJ databases">
        <authorList>
            <person name="Gilroy R."/>
        </authorList>
    </citation>
    <scope>NUCLEOTIDE SEQUENCE</scope>
    <source>
        <strain evidence="3">ChiHjej13B12-12457</strain>
    </source>
</reference>
<dbReference type="GO" id="GO:0016757">
    <property type="term" value="F:glycosyltransferase activity"/>
    <property type="evidence" value="ECO:0007669"/>
    <property type="project" value="UniProtKB-KW"/>
</dbReference>
<proteinExistence type="predicted"/>
<keyword evidence="2" id="KW-0808">Transferase</keyword>
<evidence type="ECO:0000256" key="2">
    <source>
        <dbReference type="ARBA" id="ARBA00022679"/>
    </source>
</evidence>
<reference evidence="3" key="2">
    <citation type="journal article" date="2021" name="PeerJ">
        <title>Extensive microbial diversity within the chicken gut microbiome revealed by metagenomics and culture.</title>
        <authorList>
            <person name="Gilroy R."/>
            <person name="Ravi A."/>
            <person name="Getino M."/>
            <person name="Pursley I."/>
            <person name="Horton D.L."/>
            <person name="Alikhan N.F."/>
            <person name="Baker D."/>
            <person name="Gharbi K."/>
            <person name="Hall N."/>
            <person name="Watson M."/>
            <person name="Adriaenssens E.M."/>
            <person name="Foster-Nyarko E."/>
            <person name="Jarju S."/>
            <person name="Secka A."/>
            <person name="Antonio M."/>
            <person name="Oren A."/>
            <person name="Chaudhuri R.R."/>
            <person name="La Ragione R."/>
            <person name="Hildebrand F."/>
            <person name="Pallen M.J."/>
        </authorList>
    </citation>
    <scope>NUCLEOTIDE SEQUENCE</scope>
    <source>
        <strain evidence="3">ChiHjej13B12-12457</strain>
    </source>
</reference>
<keyword evidence="1" id="KW-0328">Glycosyltransferase</keyword>
<evidence type="ECO:0000256" key="1">
    <source>
        <dbReference type="ARBA" id="ARBA00022676"/>
    </source>
</evidence>
<dbReference type="Proteomes" id="UP000886744">
    <property type="component" value="Unassembled WGS sequence"/>
</dbReference>
<accession>A0A9D1E2F9</accession>
<sequence length="372" mass="42057">MRIAILSCFPPYRGGISQFNTSLYQELAGRCTVGAFNFKRQYPEFLFPGKTQYIEDGSRPPFETSRVLDTANPLSYISTARTIRAWKPDLLLMRYWMPYFAPSQGYVARHMAPGCKVISILDNVIPHEHHFFDRPLTTYYINGHDGFVVLCNAVRDDLLRLKPDARHIVSPHPIYSNFGEKVPREQACRTLGIDPGKKTLLFFGLIREYKGLDILLEAFSTLDDSYQLVIAGEPYGSFEPYARLIEASPNRSRIHLFDRFISDSEVAPFFCAADLCVLPYRSATQSGISSIAYHFDLPMVTTSVGGLKEMIGDSGTGIVTDSISPEAVREAVIRYFSDDSIRRGCLEAIAGEKDRLSWKRFCSNLLDFYNSL</sequence>
<dbReference type="SUPFAM" id="SSF53756">
    <property type="entry name" value="UDP-Glycosyltransferase/glycogen phosphorylase"/>
    <property type="match status" value="1"/>
</dbReference>
<evidence type="ECO:0000313" key="4">
    <source>
        <dbReference type="Proteomes" id="UP000886744"/>
    </source>
</evidence>
<organism evidence="3 4">
    <name type="scientific">Candidatus Coprenecus avistercoris</name>
    <dbReference type="NCBI Taxonomy" id="2840730"/>
    <lineage>
        <taxon>Bacteria</taxon>
        <taxon>Pseudomonadati</taxon>
        <taxon>Bacteroidota</taxon>
        <taxon>Bacteroidia</taxon>
        <taxon>Bacteroidales</taxon>
        <taxon>Rikenellaceae</taxon>
        <taxon>Rikenellaceae incertae sedis</taxon>
        <taxon>Candidatus Coprenecus</taxon>
    </lineage>
</organism>
<comment type="caution">
    <text evidence="3">The sequence shown here is derived from an EMBL/GenBank/DDBJ whole genome shotgun (WGS) entry which is preliminary data.</text>
</comment>
<name>A0A9D1E2F9_9BACT</name>